<evidence type="ECO:0000313" key="2">
    <source>
        <dbReference type="Proteomes" id="UP000466785"/>
    </source>
</evidence>
<protein>
    <submittedName>
        <fullName evidence="1">Uncharacterized protein</fullName>
    </submittedName>
</protein>
<dbReference type="EMBL" id="AP022570">
    <property type="protein sequence ID" value="BBX50376.1"/>
    <property type="molecule type" value="Genomic_DNA"/>
</dbReference>
<keyword evidence="2" id="KW-1185">Reference proteome</keyword>
<evidence type="ECO:0000313" key="1">
    <source>
        <dbReference type="EMBL" id="BBX50376.1"/>
    </source>
</evidence>
<dbReference type="AlphaFoldDB" id="A0A6N4V4D9"/>
<dbReference type="Proteomes" id="UP000466785">
    <property type="component" value="Chromosome"/>
</dbReference>
<dbReference type="KEGG" id="mpof:MPOR_14020"/>
<reference evidence="1 2" key="1">
    <citation type="journal article" date="2019" name="Emerg. Microbes Infect.">
        <title>Comprehensive subspecies identification of 175 nontuberculous mycobacteria species based on 7547 genomic profiles.</title>
        <authorList>
            <person name="Matsumoto Y."/>
            <person name="Kinjo T."/>
            <person name="Motooka D."/>
            <person name="Nabeya D."/>
            <person name="Jung N."/>
            <person name="Uechi K."/>
            <person name="Horii T."/>
            <person name="Iida T."/>
            <person name="Fujita J."/>
            <person name="Nakamura S."/>
        </authorList>
    </citation>
    <scope>NUCLEOTIDE SEQUENCE [LARGE SCALE GENOMIC DNA]</scope>
    <source>
        <strain evidence="1 2">JCM 12603</strain>
    </source>
</reference>
<sequence>MTASPWRPISPEEADAAEAVLSGSGRRDGLLLARDLVEAFVRNTTEWILDVRHDSESVCAANLPDGPFPARAFVSGNDVVRGELIVWVTAGHVSGLEYAWTSDRPPARWPRPEELEIVPA</sequence>
<gene>
    <name evidence="1" type="ORF">MPOR_14020</name>
</gene>
<proteinExistence type="predicted"/>
<accession>A0A6N4V4D9</accession>
<name>A0A6N4V4D9_9MYCO</name>
<organism evidence="1 2">
    <name type="scientific">Mycolicibacterium poriferae</name>
    <dbReference type="NCBI Taxonomy" id="39694"/>
    <lineage>
        <taxon>Bacteria</taxon>
        <taxon>Bacillati</taxon>
        <taxon>Actinomycetota</taxon>
        <taxon>Actinomycetes</taxon>
        <taxon>Mycobacteriales</taxon>
        <taxon>Mycobacteriaceae</taxon>
        <taxon>Mycolicibacterium</taxon>
    </lineage>
</organism>